<comment type="caution">
    <text evidence="2">The sequence shown here is derived from an EMBL/GenBank/DDBJ whole genome shotgun (WGS) entry which is preliminary data.</text>
</comment>
<dbReference type="EMBL" id="CYRY02008677">
    <property type="protein sequence ID" value="VCW77335.1"/>
    <property type="molecule type" value="Genomic_DNA"/>
</dbReference>
<protein>
    <submittedName>
        <fullName evidence="2">Uncharacterized protein</fullName>
    </submittedName>
</protein>
<dbReference type="Proteomes" id="UP000269945">
    <property type="component" value="Unassembled WGS sequence"/>
</dbReference>
<evidence type="ECO:0000313" key="2">
    <source>
        <dbReference type="EMBL" id="VCW77335.1"/>
    </source>
</evidence>
<keyword evidence="3" id="KW-1185">Reference proteome</keyword>
<reference evidence="2 3" key="1">
    <citation type="submission" date="2018-10" db="EMBL/GenBank/DDBJ databases">
        <authorList>
            <person name="Ekblom R."/>
            <person name="Jareborg N."/>
        </authorList>
    </citation>
    <scope>NUCLEOTIDE SEQUENCE [LARGE SCALE GENOMIC DNA]</scope>
    <source>
        <tissue evidence="2">Muscle</tissue>
    </source>
</reference>
<accession>A0A9X9PY84</accession>
<gene>
    <name evidence="2" type="ORF">BN2614_LOCUS3</name>
</gene>
<dbReference type="AlphaFoldDB" id="A0A9X9PY84"/>
<name>A0A9X9PY84_GULGU</name>
<feature type="compositionally biased region" description="Low complexity" evidence="1">
    <location>
        <begin position="37"/>
        <end position="50"/>
    </location>
</feature>
<feature type="non-terminal residue" evidence="2">
    <location>
        <position position="91"/>
    </location>
</feature>
<evidence type="ECO:0000256" key="1">
    <source>
        <dbReference type="SAM" id="MobiDB-lite"/>
    </source>
</evidence>
<proteinExistence type="predicted"/>
<sequence length="91" mass="9918">MTQLQPPSGVSLPSKRRNISFRCARGNAPLSSARFGPRSSSPRARTSPNPAKVRGQGRGVGKIQAERTWGDSPTHKTVTHVVQIKLAVLFW</sequence>
<feature type="region of interest" description="Disordered" evidence="1">
    <location>
        <begin position="23"/>
        <end position="73"/>
    </location>
</feature>
<organism evidence="2 3">
    <name type="scientific">Gulo gulo</name>
    <name type="common">Wolverine</name>
    <name type="synonym">Gluton</name>
    <dbReference type="NCBI Taxonomy" id="48420"/>
    <lineage>
        <taxon>Eukaryota</taxon>
        <taxon>Metazoa</taxon>
        <taxon>Chordata</taxon>
        <taxon>Craniata</taxon>
        <taxon>Vertebrata</taxon>
        <taxon>Euteleostomi</taxon>
        <taxon>Mammalia</taxon>
        <taxon>Eutheria</taxon>
        <taxon>Laurasiatheria</taxon>
        <taxon>Carnivora</taxon>
        <taxon>Caniformia</taxon>
        <taxon>Musteloidea</taxon>
        <taxon>Mustelidae</taxon>
        <taxon>Guloninae</taxon>
        <taxon>Gulo</taxon>
    </lineage>
</organism>
<evidence type="ECO:0000313" key="3">
    <source>
        <dbReference type="Proteomes" id="UP000269945"/>
    </source>
</evidence>